<accession>A0A8X6HEX8</accession>
<name>A0A8X6HEX8_TRICU</name>
<keyword evidence="3" id="KW-1185">Reference proteome</keyword>
<dbReference type="AlphaFoldDB" id="A0A8X6HEX8"/>
<evidence type="ECO:0000256" key="1">
    <source>
        <dbReference type="SAM" id="MobiDB-lite"/>
    </source>
</evidence>
<feature type="region of interest" description="Disordered" evidence="1">
    <location>
        <begin position="1"/>
        <end position="29"/>
    </location>
</feature>
<sequence>MDDMNPDESEKQTEGESEDEDGPLPELKNQFAPLASASEAACGPLLFLHQFFYPEVKGEKLFLSPVLVI</sequence>
<protein>
    <submittedName>
        <fullName evidence="2">Uncharacterized protein</fullName>
    </submittedName>
</protein>
<dbReference type="EMBL" id="BMAO01008333">
    <property type="protein sequence ID" value="GFR22666.1"/>
    <property type="molecule type" value="Genomic_DNA"/>
</dbReference>
<gene>
    <name evidence="2" type="ORF">TNCT_64471</name>
</gene>
<comment type="caution">
    <text evidence="2">The sequence shown here is derived from an EMBL/GenBank/DDBJ whole genome shotgun (WGS) entry which is preliminary data.</text>
</comment>
<proteinExistence type="predicted"/>
<reference evidence="2" key="1">
    <citation type="submission" date="2020-07" db="EMBL/GenBank/DDBJ databases">
        <title>Multicomponent nature underlies the extraordinary mechanical properties of spider dragline silk.</title>
        <authorList>
            <person name="Kono N."/>
            <person name="Nakamura H."/>
            <person name="Mori M."/>
            <person name="Yoshida Y."/>
            <person name="Ohtoshi R."/>
            <person name="Malay A.D."/>
            <person name="Moran D.A.P."/>
            <person name="Tomita M."/>
            <person name="Numata K."/>
            <person name="Arakawa K."/>
        </authorList>
    </citation>
    <scope>NUCLEOTIDE SEQUENCE</scope>
</reference>
<evidence type="ECO:0000313" key="3">
    <source>
        <dbReference type="Proteomes" id="UP000887116"/>
    </source>
</evidence>
<organism evidence="2 3">
    <name type="scientific">Trichonephila clavata</name>
    <name type="common">Joro spider</name>
    <name type="synonym">Nephila clavata</name>
    <dbReference type="NCBI Taxonomy" id="2740835"/>
    <lineage>
        <taxon>Eukaryota</taxon>
        <taxon>Metazoa</taxon>
        <taxon>Ecdysozoa</taxon>
        <taxon>Arthropoda</taxon>
        <taxon>Chelicerata</taxon>
        <taxon>Arachnida</taxon>
        <taxon>Araneae</taxon>
        <taxon>Araneomorphae</taxon>
        <taxon>Entelegynae</taxon>
        <taxon>Araneoidea</taxon>
        <taxon>Nephilidae</taxon>
        <taxon>Trichonephila</taxon>
    </lineage>
</organism>
<dbReference type="Proteomes" id="UP000887116">
    <property type="component" value="Unassembled WGS sequence"/>
</dbReference>
<evidence type="ECO:0000313" key="2">
    <source>
        <dbReference type="EMBL" id="GFR22666.1"/>
    </source>
</evidence>